<feature type="domain" description="Major facilitator superfamily (MFS) profile" evidence="6">
    <location>
        <begin position="10"/>
        <end position="411"/>
    </location>
</feature>
<dbReference type="InterPro" id="IPR020846">
    <property type="entry name" value="MFS_dom"/>
</dbReference>
<evidence type="ECO:0000256" key="4">
    <source>
        <dbReference type="ARBA" id="ARBA00023136"/>
    </source>
</evidence>
<dbReference type="GO" id="GO:0016020">
    <property type="term" value="C:membrane"/>
    <property type="evidence" value="ECO:0007669"/>
    <property type="project" value="UniProtKB-SubCell"/>
</dbReference>
<feature type="transmembrane region" description="Helical" evidence="5">
    <location>
        <begin position="163"/>
        <end position="183"/>
    </location>
</feature>
<feature type="transmembrane region" description="Helical" evidence="5">
    <location>
        <begin position="136"/>
        <end position="157"/>
    </location>
</feature>
<sequence length="412" mass="44753">MKIKGLRWWMIGLIMLGAVINYLTRSTLAVAAPTLLTELGISTREYSYITAAFQGAIMLQPLCGYVLDVIGLKFGFALFATAWSFVCMAHGLATNWQMLAVLRGMLGLAEGSANPAGMKAVSEWFPAKERGMAGGIFNIGASFGSMLAPPLVVWAILHYNWQSAFVITGALGLVWVAAWLLLYDAPARHRRLSAEEAQHIAAGQEQHLQGEGRPSILSILRMRNFWGIALPRFLADPAWGTLSFWVPLYLTTVRHFDLAQIAMFAWLPFLAADLGCLFGPMVVLALQRRGVRLINARRGAFTLGACMMMGVAFVGFVQSPYAAIALLSLAGFAHQTLSVTVITMSSDLFRRNEVATVAGMCGTFGNFGLLLFSLLIGGLMASVGYTPFFVSLAVLDLVAALLLWTLVREKTS</sequence>
<evidence type="ECO:0000259" key="6">
    <source>
        <dbReference type="PROSITE" id="PS50850"/>
    </source>
</evidence>
<dbReference type="GO" id="GO:0015134">
    <property type="term" value="F:hexuronate transmembrane transporter activity"/>
    <property type="evidence" value="ECO:0007669"/>
    <property type="project" value="TreeGrafter"/>
</dbReference>
<evidence type="ECO:0000256" key="3">
    <source>
        <dbReference type="ARBA" id="ARBA00022989"/>
    </source>
</evidence>
<reference evidence="7 8" key="1">
    <citation type="submission" date="2019-11" db="EMBL/GenBank/DDBJ databases">
        <title>Novel species isolated from a subtropical stream in China.</title>
        <authorList>
            <person name="Lu H."/>
        </authorList>
    </citation>
    <scope>NUCLEOTIDE SEQUENCE [LARGE SCALE GENOMIC DNA]</scope>
    <source>
        <strain evidence="7 8">FT25W</strain>
    </source>
</reference>
<dbReference type="Pfam" id="PF07690">
    <property type="entry name" value="MFS_1"/>
    <property type="match status" value="1"/>
</dbReference>
<accession>A0A6L5QI65</accession>
<name>A0A6L5QI65_9BURK</name>
<feature type="transmembrane region" description="Helical" evidence="5">
    <location>
        <begin position="298"/>
        <end position="317"/>
    </location>
</feature>
<dbReference type="PROSITE" id="PS50850">
    <property type="entry name" value="MFS"/>
    <property type="match status" value="1"/>
</dbReference>
<comment type="caution">
    <text evidence="7">The sequence shown here is derived from an EMBL/GenBank/DDBJ whole genome shotgun (WGS) entry which is preliminary data.</text>
</comment>
<dbReference type="InterPro" id="IPR011701">
    <property type="entry name" value="MFS"/>
</dbReference>
<dbReference type="EMBL" id="WKJM01000013">
    <property type="protein sequence ID" value="MRX09476.1"/>
    <property type="molecule type" value="Genomic_DNA"/>
</dbReference>
<feature type="transmembrane region" description="Helical" evidence="5">
    <location>
        <begin position="6"/>
        <end position="24"/>
    </location>
</feature>
<feature type="transmembrane region" description="Helical" evidence="5">
    <location>
        <begin position="266"/>
        <end position="286"/>
    </location>
</feature>
<dbReference type="Gene3D" id="1.20.1250.20">
    <property type="entry name" value="MFS general substrate transporter like domains"/>
    <property type="match status" value="2"/>
</dbReference>
<dbReference type="AlphaFoldDB" id="A0A6L5QI65"/>
<dbReference type="InterPro" id="IPR036259">
    <property type="entry name" value="MFS_trans_sf"/>
</dbReference>
<protein>
    <submittedName>
        <fullName evidence="7">MFS transporter</fullName>
    </submittedName>
</protein>
<evidence type="ECO:0000256" key="2">
    <source>
        <dbReference type="ARBA" id="ARBA00022692"/>
    </source>
</evidence>
<dbReference type="SUPFAM" id="SSF103473">
    <property type="entry name" value="MFS general substrate transporter"/>
    <property type="match status" value="1"/>
</dbReference>
<feature type="transmembrane region" description="Helical" evidence="5">
    <location>
        <begin position="354"/>
        <end position="376"/>
    </location>
</feature>
<feature type="transmembrane region" description="Helical" evidence="5">
    <location>
        <begin position="323"/>
        <end position="342"/>
    </location>
</feature>
<dbReference type="PANTHER" id="PTHR11662">
    <property type="entry name" value="SOLUTE CARRIER FAMILY 17"/>
    <property type="match status" value="1"/>
</dbReference>
<proteinExistence type="predicted"/>
<dbReference type="PANTHER" id="PTHR11662:SF285">
    <property type="entry name" value="HEXURONATE TRANSPORTER"/>
    <property type="match status" value="1"/>
</dbReference>
<feature type="transmembrane region" description="Helical" evidence="5">
    <location>
        <begin position="73"/>
        <end position="93"/>
    </location>
</feature>
<evidence type="ECO:0000256" key="5">
    <source>
        <dbReference type="SAM" id="Phobius"/>
    </source>
</evidence>
<gene>
    <name evidence="7" type="ORF">GJ697_16670</name>
</gene>
<feature type="transmembrane region" description="Helical" evidence="5">
    <location>
        <begin position="388"/>
        <end position="407"/>
    </location>
</feature>
<evidence type="ECO:0000313" key="7">
    <source>
        <dbReference type="EMBL" id="MRX09476.1"/>
    </source>
</evidence>
<dbReference type="RefSeq" id="WP_154366188.1">
    <property type="nucleotide sequence ID" value="NZ_WKJM01000013.1"/>
</dbReference>
<keyword evidence="3 5" id="KW-1133">Transmembrane helix</keyword>
<evidence type="ECO:0000256" key="1">
    <source>
        <dbReference type="ARBA" id="ARBA00004141"/>
    </source>
</evidence>
<keyword evidence="2 5" id="KW-0812">Transmembrane</keyword>
<feature type="transmembrane region" description="Helical" evidence="5">
    <location>
        <begin position="225"/>
        <end position="246"/>
    </location>
</feature>
<keyword evidence="4 5" id="KW-0472">Membrane</keyword>
<keyword evidence="8" id="KW-1185">Reference proteome</keyword>
<dbReference type="InterPro" id="IPR050382">
    <property type="entry name" value="MFS_Na/Anion_cotransporter"/>
</dbReference>
<comment type="subcellular location">
    <subcellularLocation>
        <location evidence="1">Membrane</location>
        <topology evidence="1">Multi-pass membrane protein</topology>
    </subcellularLocation>
</comment>
<dbReference type="Proteomes" id="UP000481037">
    <property type="component" value="Unassembled WGS sequence"/>
</dbReference>
<evidence type="ECO:0000313" key="8">
    <source>
        <dbReference type="Proteomes" id="UP000481037"/>
    </source>
</evidence>
<organism evidence="7 8">
    <name type="scientific">Duganella alba</name>
    <dbReference type="NCBI Taxonomy" id="2666081"/>
    <lineage>
        <taxon>Bacteria</taxon>
        <taxon>Pseudomonadati</taxon>
        <taxon>Pseudomonadota</taxon>
        <taxon>Betaproteobacteria</taxon>
        <taxon>Burkholderiales</taxon>
        <taxon>Oxalobacteraceae</taxon>
        <taxon>Telluria group</taxon>
        <taxon>Duganella</taxon>
    </lineage>
</organism>
<dbReference type="CDD" id="cd17319">
    <property type="entry name" value="MFS_ExuT_GudP_like"/>
    <property type="match status" value="1"/>
</dbReference>